<evidence type="ECO:0000313" key="2">
    <source>
        <dbReference type="EMBL" id="CAB5230108.1"/>
    </source>
</evidence>
<keyword evidence="2" id="KW-0540">Nuclease</keyword>
<dbReference type="InterPro" id="IPR004211">
    <property type="entry name" value="Endonuclease_7"/>
</dbReference>
<reference evidence="2" key="1">
    <citation type="submission" date="2020-05" db="EMBL/GenBank/DDBJ databases">
        <authorList>
            <person name="Chiriac C."/>
            <person name="Salcher M."/>
            <person name="Ghai R."/>
            <person name="Kavagutti S V."/>
        </authorList>
    </citation>
    <scope>NUCLEOTIDE SEQUENCE</scope>
</reference>
<accession>A0A6J7XGC8</accession>
<keyword evidence="1" id="KW-0175">Coiled coil</keyword>
<dbReference type="EMBL" id="LR798411">
    <property type="protein sequence ID" value="CAB5230108.1"/>
    <property type="molecule type" value="Genomic_DNA"/>
</dbReference>
<keyword evidence="2" id="KW-0378">Hydrolase</keyword>
<organism evidence="2">
    <name type="scientific">uncultured Caudovirales phage</name>
    <dbReference type="NCBI Taxonomy" id="2100421"/>
    <lineage>
        <taxon>Viruses</taxon>
        <taxon>Duplodnaviria</taxon>
        <taxon>Heunggongvirae</taxon>
        <taxon>Uroviricota</taxon>
        <taxon>Caudoviricetes</taxon>
        <taxon>Peduoviridae</taxon>
        <taxon>Maltschvirus</taxon>
        <taxon>Maltschvirus maltsch</taxon>
    </lineage>
</organism>
<dbReference type="GO" id="GO:0004519">
    <property type="term" value="F:endonuclease activity"/>
    <property type="evidence" value="ECO:0007669"/>
    <property type="project" value="UniProtKB-KW"/>
</dbReference>
<evidence type="ECO:0000256" key="1">
    <source>
        <dbReference type="SAM" id="Coils"/>
    </source>
</evidence>
<feature type="coiled-coil region" evidence="1">
    <location>
        <begin position="22"/>
        <end position="57"/>
    </location>
</feature>
<name>A0A6J7XGC8_9CAUD</name>
<dbReference type="Gene3D" id="3.40.1800.10">
    <property type="entry name" value="His-Me finger endonucleases"/>
    <property type="match status" value="1"/>
</dbReference>
<proteinExistence type="predicted"/>
<dbReference type="Pfam" id="PF02945">
    <property type="entry name" value="Endonuclease_7"/>
    <property type="match status" value="1"/>
</dbReference>
<gene>
    <name evidence="2" type="ORF">UFOVP1562_38</name>
</gene>
<sequence length="158" mass="18635">MKTEAQFAAQRAYYQRNKELFKQRAKERYAKKKEAILSQQKERYAEFRENILKKNKEWRDNNPDKLALYYRKKHLGTMYGITIEEFENMWGVQKGRCANYKCDAILNKENGSHAVDHSHKTGKVRAILCRSCNVALGLMKDDMNKISGLISYIERYGQ</sequence>
<keyword evidence="2" id="KW-0255">Endonuclease</keyword>
<dbReference type="SUPFAM" id="SSF54060">
    <property type="entry name" value="His-Me finger endonucleases"/>
    <property type="match status" value="1"/>
</dbReference>
<dbReference type="InterPro" id="IPR038563">
    <property type="entry name" value="Endonuclease_7_sf"/>
</dbReference>
<protein>
    <submittedName>
        <fullName evidence="2">Recombination endonuclease VII</fullName>
    </submittedName>
</protein>
<dbReference type="InterPro" id="IPR044925">
    <property type="entry name" value="His-Me_finger_sf"/>
</dbReference>